<dbReference type="Pfam" id="PF18911">
    <property type="entry name" value="PKD_4"/>
    <property type="match status" value="1"/>
</dbReference>
<protein>
    <submittedName>
        <fullName evidence="2">PKD domain-containing protein</fullName>
    </submittedName>
</protein>
<organism evidence="2 3">
    <name type="scientific">Aureispira anguillae</name>
    <dbReference type="NCBI Taxonomy" id="2864201"/>
    <lineage>
        <taxon>Bacteria</taxon>
        <taxon>Pseudomonadati</taxon>
        <taxon>Bacteroidota</taxon>
        <taxon>Saprospiria</taxon>
        <taxon>Saprospirales</taxon>
        <taxon>Saprospiraceae</taxon>
        <taxon>Aureispira</taxon>
    </lineage>
</organism>
<dbReference type="CDD" id="cd00146">
    <property type="entry name" value="PKD"/>
    <property type="match status" value="1"/>
</dbReference>
<dbReference type="GO" id="GO:0016788">
    <property type="term" value="F:hydrolase activity, acting on ester bonds"/>
    <property type="evidence" value="ECO:0007669"/>
    <property type="project" value="UniProtKB-ARBA"/>
</dbReference>
<dbReference type="InterPro" id="IPR036514">
    <property type="entry name" value="SGNH_hydro_sf"/>
</dbReference>
<dbReference type="PROSITE" id="PS50093">
    <property type="entry name" value="PKD"/>
    <property type="match status" value="1"/>
</dbReference>
<dbReference type="PROSITE" id="PS51257">
    <property type="entry name" value="PROKAR_LIPOPROTEIN"/>
    <property type="match status" value="1"/>
</dbReference>
<dbReference type="InterPro" id="IPR013783">
    <property type="entry name" value="Ig-like_fold"/>
</dbReference>
<dbReference type="KEGG" id="aup:AsAng_0055070"/>
<dbReference type="Proteomes" id="UP001060919">
    <property type="component" value="Chromosome"/>
</dbReference>
<dbReference type="RefSeq" id="WP_264789936.1">
    <property type="nucleotide sequence ID" value="NZ_AP026867.1"/>
</dbReference>
<feature type="domain" description="PKD" evidence="1">
    <location>
        <begin position="287"/>
        <end position="335"/>
    </location>
</feature>
<dbReference type="AlphaFoldDB" id="A0A916DWI5"/>
<evidence type="ECO:0000313" key="2">
    <source>
        <dbReference type="EMBL" id="BDS14725.1"/>
    </source>
</evidence>
<reference evidence="2" key="1">
    <citation type="submission" date="2022-09" db="EMBL/GenBank/DDBJ databases">
        <title>Aureispira anguillicida sp. nov., isolated from Leptocephalus of Japanese eel Anguilla japonica.</title>
        <authorList>
            <person name="Yuasa K."/>
            <person name="Mekata T."/>
            <person name="Ikunari K."/>
        </authorList>
    </citation>
    <scope>NUCLEOTIDE SEQUENCE</scope>
    <source>
        <strain evidence="2">EL160426</strain>
    </source>
</reference>
<dbReference type="Gene3D" id="2.60.40.10">
    <property type="entry name" value="Immunoglobulins"/>
    <property type="match status" value="1"/>
</dbReference>
<dbReference type="Gene3D" id="3.40.50.1110">
    <property type="entry name" value="SGNH hydrolase"/>
    <property type="match status" value="1"/>
</dbReference>
<gene>
    <name evidence="2" type="ORF">AsAng_0055070</name>
</gene>
<dbReference type="SMART" id="SM00089">
    <property type="entry name" value="PKD"/>
    <property type="match status" value="1"/>
</dbReference>
<keyword evidence="3" id="KW-1185">Reference proteome</keyword>
<evidence type="ECO:0000259" key="1">
    <source>
        <dbReference type="PROSITE" id="PS50093"/>
    </source>
</evidence>
<dbReference type="Pfam" id="PF18962">
    <property type="entry name" value="Por_Secre_tail"/>
    <property type="match status" value="1"/>
</dbReference>
<accession>A0A916DWI5</accession>
<dbReference type="NCBIfam" id="TIGR04183">
    <property type="entry name" value="Por_Secre_tail"/>
    <property type="match status" value="1"/>
</dbReference>
<evidence type="ECO:0000313" key="3">
    <source>
        <dbReference type="Proteomes" id="UP001060919"/>
    </source>
</evidence>
<dbReference type="InterPro" id="IPR035986">
    <property type="entry name" value="PKD_dom_sf"/>
</dbReference>
<dbReference type="InterPro" id="IPR022409">
    <property type="entry name" value="PKD/Chitinase_dom"/>
</dbReference>
<dbReference type="InterPro" id="IPR026444">
    <property type="entry name" value="Secre_tail"/>
</dbReference>
<dbReference type="InterPro" id="IPR000601">
    <property type="entry name" value="PKD_dom"/>
</dbReference>
<dbReference type="SUPFAM" id="SSF49299">
    <property type="entry name" value="PKD domain"/>
    <property type="match status" value="1"/>
</dbReference>
<name>A0A916DWI5_9BACT</name>
<proteinExistence type="predicted"/>
<dbReference type="EMBL" id="AP026867">
    <property type="protein sequence ID" value="BDS14725.1"/>
    <property type="molecule type" value="Genomic_DNA"/>
</dbReference>
<sequence length="425" mass="47282">MMNKITFTFLFLVYSCAFLFGQETKRAFFIGNSYTYYNTLPALINSLANANGDTLIHASSTPGGAQLIQHINNTNTLNGIRQGNWDYVVIQEQSQKPSFSPSQVAVEVLPYAAQLDDSINFYNPCAETVFFMTWGRKNGDQSNCQFYPPICTYDGMQNRLRSSYLLMADQNEGICSPVGAAWKVARDSFPGIELYAPDGSHPSYAGSYLAACTFYATIFQKSPVGLAFYGSLTAGDAQILQNIAASVVLDSLPSWNIGDYDVVASFDTTIHLDSVQFYNNSTYSNNYYWNFGDSSAASMAANPSHIYDSAGTYLVTLIASDSCGNRDTTMQSVVINIITNVKKIKENKKNIFLYPNPASDCVTVASLKKIESIRIVNSFGGEVFYQKNMKSKKNVLYLKTYARGVYYVYIKLQNSKWILKKLVLQ</sequence>